<gene>
    <name evidence="3" type="primary">nicF</name>
    <name evidence="3" type="ORF">TRN7648_01861</name>
</gene>
<dbReference type="STRING" id="441103.TRN7648_01861"/>
<dbReference type="RefSeq" id="WP_058247374.1">
    <property type="nucleotide sequence ID" value="NZ_CYSE01000003.1"/>
</dbReference>
<evidence type="ECO:0000256" key="1">
    <source>
        <dbReference type="ARBA" id="ARBA00022801"/>
    </source>
</evidence>
<dbReference type="InterPro" id="IPR050272">
    <property type="entry name" value="Isochorismatase-like_hydrls"/>
</dbReference>
<evidence type="ECO:0000313" key="3">
    <source>
        <dbReference type="EMBL" id="CUH78222.1"/>
    </source>
</evidence>
<dbReference type="SUPFAM" id="SSF52499">
    <property type="entry name" value="Isochorismatase-like hydrolases"/>
    <property type="match status" value="1"/>
</dbReference>
<dbReference type="PANTHER" id="PTHR43540">
    <property type="entry name" value="PEROXYUREIDOACRYLATE/UREIDOACRYLATE AMIDOHYDROLASE-RELATED"/>
    <property type="match status" value="1"/>
</dbReference>
<evidence type="ECO:0000313" key="4">
    <source>
        <dbReference type="Proteomes" id="UP000054935"/>
    </source>
</evidence>
<protein>
    <submittedName>
        <fullName evidence="3">Maleamate amidohydrolase</fullName>
        <ecNumber evidence="3">3.5.1.107</ecNumber>
    </submittedName>
</protein>
<dbReference type="InterPro" id="IPR000868">
    <property type="entry name" value="Isochorismatase-like_dom"/>
</dbReference>
<dbReference type="EMBL" id="CYSE01000003">
    <property type="protein sequence ID" value="CUH78222.1"/>
    <property type="molecule type" value="Genomic_DNA"/>
</dbReference>
<feature type="domain" description="Isochorismatase-like" evidence="2">
    <location>
        <begin position="17"/>
        <end position="193"/>
    </location>
</feature>
<name>A0A0P1G9V5_9RHOB</name>
<sequence length="229" mass="24297">MRAPVHDKLTLPEGKVALLLIDIQQEARQDPDYTVAGIEDVVANAARLLGAARAAGIPVGHACYVRDHAIAPPRAFEPVAADGAPTFSDARSELTAICPELAPLDGEAVFVKQDASAFYGTDLLEWFADIEWLVIAGTWTDACIAATVRDATRLGYRALLVKDAIGSGTELMHQTGILNLANRLYGGGVCDTARAETLLGGGSAPVWRVVDPVPLLYTAETVQALYDSL</sequence>
<dbReference type="OrthoDB" id="8477867at2"/>
<keyword evidence="4" id="KW-1185">Reference proteome</keyword>
<dbReference type="Proteomes" id="UP000054935">
    <property type="component" value="Unassembled WGS sequence"/>
</dbReference>
<dbReference type="AlphaFoldDB" id="A0A0P1G9V5"/>
<proteinExistence type="predicted"/>
<dbReference type="Gene3D" id="3.40.50.850">
    <property type="entry name" value="Isochorismatase-like"/>
    <property type="match status" value="1"/>
</dbReference>
<reference evidence="3 4" key="1">
    <citation type="submission" date="2015-09" db="EMBL/GenBank/DDBJ databases">
        <authorList>
            <consortium name="Swine Surveillance"/>
        </authorList>
    </citation>
    <scope>NUCLEOTIDE SEQUENCE [LARGE SCALE GENOMIC DNA]</scope>
    <source>
        <strain evidence="3 4">CECT 7648</strain>
    </source>
</reference>
<evidence type="ECO:0000259" key="2">
    <source>
        <dbReference type="Pfam" id="PF00857"/>
    </source>
</evidence>
<dbReference type="GO" id="GO:0016787">
    <property type="term" value="F:hydrolase activity"/>
    <property type="evidence" value="ECO:0007669"/>
    <property type="project" value="UniProtKB-KW"/>
</dbReference>
<dbReference type="EC" id="3.5.1.107" evidence="3"/>
<dbReference type="Pfam" id="PF00857">
    <property type="entry name" value="Isochorismatase"/>
    <property type="match status" value="1"/>
</dbReference>
<organism evidence="3 4">
    <name type="scientific">Tropicibacter naphthalenivorans</name>
    <dbReference type="NCBI Taxonomy" id="441103"/>
    <lineage>
        <taxon>Bacteria</taxon>
        <taxon>Pseudomonadati</taxon>
        <taxon>Pseudomonadota</taxon>
        <taxon>Alphaproteobacteria</taxon>
        <taxon>Rhodobacterales</taxon>
        <taxon>Roseobacteraceae</taxon>
        <taxon>Tropicibacter</taxon>
    </lineage>
</organism>
<accession>A0A0P1G9V5</accession>
<keyword evidence="1 3" id="KW-0378">Hydrolase</keyword>
<dbReference type="InterPro" id="IPR036380">
    <property type="entry name" value="Isochorismatase-like_sf"/>
</dbReference>